<dbReference type="SUPFAM" id="SSF46785">
    <property type="entry name" value="Winged helix' DNA-binding domain"/>
    <property type="match status" value="1"/>
</dbReference>
<evidence type="ECO:0000259" key="5">
    <source>
        <dbReference type="PROSITE" id="PS50931"/>
    </source>
</evidence>
<evidence type="ECO:0000256" key="4">
    <source>
        <dbReference type="ARBA" id="ARBA00023163"/>
    </source>
</evidence>
<proteinExistence type="inferred from homology"/>
<protein>
    <submittedName>
        <fullName evidence="6">LysR family transcriptional regulator</fullName>
    </submittedName>
</protein>
<dbReference type="InterPro" id="IPR036388">
    <property type="entry name" value="WH-like_DNA-bd_sf"/>
</dbReference>
<evidence type="ECO:0000256" key="1">
    <source>
        <dbReference type="ARBA" id="ARBA00009437"/>
    </source>
</evidence>
<keyword evidence="4" id="KW-0804">Transcription</keyword>
<dbReference type="AlphaFoldDB" id="A0A6L9QWV0"/>
<evidence type="ECO:0000313" key="7">
    <source>
        <dbReference type="Proteomes" id="UP000475532"/>
    </source>
</evidence>
<dbReference type="InterPro" id="IPR036390">
    <property type="entry name" value="WH_DNA-bd_sf"/>
</dbReference>
<dbReference type="PANTHER" id="PTHR30346">
    <property type="entry name" value="TRANSCRIPTIONAL DUAL REGULATOR HCAR-RELATED"/>
    <property type="match status" value="1"/>
</dbReference>
<dbReference type="PANTHER" id="PTHR30346:SF0">
    <property type="entry name" value="HCA OPERON TRANSCRIPTIONAL ACTIVATOR HCAR"/>
    <property type="match status" value="1"/>
</dbReference>
<dbReference type="PRINTS" id="PR00039">
    <property type="entry name" value="HTHLYSR"/>
</dbReference>
<dbReference type="GO" id="GO:0032993">
    <property type="term" value="C:protein-DNA complex"/>
    <property type="evidence" value="ECO:0007669"/>
    <property type="project" value="TreeGrafter"/>
</dbReference>
<dbReference type="Gene3D" id="3.40.190.10">
    <property type="entry name" value="Periplasmic binding protein-like II"/>
    <property type="match status" value="2"/>
</dbReference>
<dbReference type="RefSeq" id="WP_163062869.1">
    <property type="nucleotide sequence ID" value="NZ_JAAGLI010001036.1"/>
</dbReference>
<comment type="caution">
    <text evidence="6">The sequence shown here is derived from an EMBL/GenBank/DDBJ whole genome shotgun (WGS) entry which is preliminary data.</text>
</comment>
<accession>A0A6L9QWV0</accession>
<dbReference type="InterPro" id="IPR005119">
    <property type="entry name" value="LysR_subst-bd"/>
</dbReference>
<dbReference type="EMBL" id="JAAGLI010001036">
    <property type="protein sequence ID" value="NEA28414.1"/>
    <property type="molecule type" value="Genomic_DNA"/>
</dbReference>
<dbReference type="SUPFAM" id="SSF53850">
    <property type="entry name" value="Periplasmic binding protein-like II"/>
    <property type="match status" value="1"/>
</dbReference>
<dbReference type="Pfam" id="PF03466">
    <property type="entry name" value="LysR_substrate"/>
    <property type="match status" value="1"/>
</dbReference>
<dbReference type="PROSITE" id="PS50931">
    <property type="entry name" value="HTH_LYSR"/>
    <property type="match status" value="1"/>
</dbReference>
<comment type="similarity">
    <text evidence="1">Belongs to the LysR transcriptional regulatory family.</text>
</comment>
<reference evidence="6 7" key="1">
    <citation type="submission" date="2020-01" db="EMBL/GenBank/DDBJ databases">
        <title>Insect and environment-associated Actinomycetes.</title>
        <authorList>
            <person name="Currrie C."/>
            <person name="Chevrette M."/>
            <person name="Carlson C."/>
            <person name="Stubbendieck R."/>
            <person name="Wendt-Pienkowski E."/>
        </authorList>
    </citation>
    <scope>NUCLEOTIDE SEQUENCE [LARGE SCALE GENOMIC DNA]</scope>
    <source>
        <strain evidence="6 7">SID10258</strain>
    </source>
</reference>
<dbReference type="InterPro" id="IPR000847">
    <property type="entry name" value="LysR_HTH_N"/>
</dbReference>
<evidence type="ECO:0000256" key="3">
    <source>
        <dbReference type="ARBA" id="ARBA00023125"/>
    </source>
</evidence>
<dbReference type="GO" id="GO:0003677">
    <property type="term" value="F:DNA binding"/>
    <property type="evidence" value="ECO:0007669"/>
    <property type="project" value="UniProtKB-KW"/>
</dbReference>
<sequence length="306" mass="33127">MDLDLGQVRAFVGVADHLHFGRAAEDLEISQQAVSKRIAALERSLGAALFTRGTVRLTEAGRRFLEPAREALRAADAARDAVHAGARPLRLDVWGHLYGPARTVGPVVDERPGLAVELGMSRDLPAATAALLRGDIDAAFGRVHPPLPDGLAHRLVRLEPVDLLVGAGHPLASAAAVRPSELAGRELWFPAAVDRLDFFKRFCDAFGVRAASGGANLGVDHLLADLRADPGRITLFPADAPLPDIPGIRAVPIVEPTPLYAWSLVWPRQSPHPLVPALVRAFAERGRRRRWLDYDPDRDWLPADPA</sequence>
<organism evidence="6 7">
    <name type="scientific">Actinomadura bangladeshensis</name>
    <dbReference type="NCBI Taxonomy" id="453573"/>
    <lineage>
        <taxon>Bacteria</taxon>
        <taxon>Bacillati</taxon>
        <taxon>Actinomycetota</taxon>
        <taxon>Actinomycetes</taxon>
        <taxon>Streptosporangiales</taxon>
        <taxon>Thermomonosporaceae</taxon>
        <taxon>Actinomadura</taxon>
    </lineage>
</organism>
<evidence type="ECO:0000256" key="2">
    <source>
        <dbReference type="ARBA" id="ARBA00023015"/>
    </source>
</evidence>
<dbReference type="Pfam" id="PF00126">
    <property type="entry name" value="HTH_1"/>
    <property type="match status" value="1"/>
</dbReference>
<dbReference type="FunFam" id="1.10.10.10:FF:000001">
    <property type="entry name" value="LysR family transcriptional regulator"/>
    <property type="match status" value="1"/>
</dbReference>
<evidence type="ECO:0000313" key="6">
    <source>
        <dbReference type="EMBL" id="NEA28414.1"/>
    </source>
</evidence>
<dbReference type="GO" id="GO:0003700">
    <property type="term" value="F:DNA-binding transcription factor activity"/>
    <property type="evidence" value="ECO:0007669"/>
    <property type="project" value="InterPro"/>
</dbReference>
<feature type="domain" description="HTH lysR-type" evidence="5">
    <location>
        <begin position="1"/>
        <end position="58"/>
    </location>
</feature>
<keyword evidence="2" id="KW-0805">Transcription regulation</keyword>
<gene>
    <name evidence="6" type="ORF">G3I70_38850</name>
</gene>
<dbReference type="Proteomes" id="UP000475532">
    <property type="component" value="Unassembled WGS sequence"/>
</dbReference>
<keyword evidence="3" id="KW-0238">DNA-binding</keyword>
<name>A0A6L9QWV0_9ACTN</name>
<dbReference type="Gene3D" id="1.10.10.10">
    <property type="entry name" value="Winged helix-like DNA-binding domain superfamily/Winged helix DNA-binding domain"/>
    <property type="match status" value="1"/>
</dbReference>